<feature type="region of interest" description="Disordered" evidence="1">
    <location>
        <begin position="1"/>
        <end position="22"/>
    </location>
</feature>
<keyword evidence="3" id="KW-1185">Reference proteome</keyword>
<dbReference type="AlphaFoldDB" id="Q8VJD9"/>
<feature type="region of interest" description="Disordered" evidence="1">
    <location>
        <begin position="44"/>
        <end position="105"/>
    </location>
</feature>
<dbReference type="KEGG" id="mtc:MT2807"/>
<reference evidence="2 3" key="1">
    <citation type="journal article" date="2002" name="J. Bacteriol.">
        <title>Whole-genome comparison of Mycobacterium tuberculosis clinical and laboratory strains.</title>
        <authorList>
            <person name="Fleischmann R.D."/>
            <person name="Alland D."/>
            <person name="Eisen J.A."/>
            <person name="Carpenter L."/>
            <person name="White O."/>
            <person name="Peterson J."/>
            <person name="DeBoy R."/>
            <person name="Dodson R."/>
            <person name="Gwinn M."/>
            <person name="Haft D."/>
            <person name="Hickey E."/>
            <person name="Kolonay J.F."/>
            <person name="Nelson W.C."/>
            <person name="Umayam L.A."/>
            <person name="Ermolaeva M."/>
            <person name="Salzberg S.L."/>
            <person name="Delcher A."/>
            <person name="Utterback T."/>
            <person name="Weidman J."/>
            <person name="Khouri H."/>
            <person name="Gill J."/>
            <person name="Mikula A."/>
            <person name="Bishai W."/>
            <person name="Jacobs Jr W.R.Jr."/>
            <person name="Venter J.C."/>
            <person name="Fraser C.M."/>
        </authorList>
    </citation>
    <scope>NUCLEOTIDE SEQUENCE [LARGE SCALE GENOMIC DNA]</scope>
    <source>
        <strain evidence="3">CDC 1551 / Oshkosh</strain>
    </source>
</reference>
<evidence type="ECO:0000313" key="2">
    <source>
        <dbReference type="EMBL" id="AAK47128.1"/>
    </source>
</evidence>
<gene>
    <name evidence="2" type="ordered locus">MT2807</name>
</gene>
<dbReference type="HOGENOM" id="CLU_2082228_0_0_11"/>
<dbReference type="Proteomes" id="UP000001020">
    <property type="component" value="Chromosome"/>
</dbReference>
<proteinExistence type="predicted"/>
<evidence type="ECO:0000256" key="1">
    <source>
        <dbReference type="SAM" id="MobiDB-lite"/>
    </source>
</evidence>
<accession>Q8VJD9</accession>
<protein>
    <submittedName>
        <fullName evidence="2">Uncharacterized protein</fullName>
    </submittedName>
</protein>
<name>Q8VJD9_MYCTO</name>
<dbReference type="EMBL" id="AE000516">
    <property type="protein sequence ID" value="AAK47128.1"/>
    <property type="molecule type" value="Genomic_DNA"/>
</dbReference>
<feature type="compositionally biased region" description="Basic and acidic residues" evidence="1">
    <location>
        <begin position="91"/>
        <end position="101"/>
    </location>
</feature>
<organism evidence="2 3">
    <name type="scientific">Mycobacterium tuberculosis (strain CDC 1551 / Oshkosh)</name>
    <dbReference type="NCBI Taxonomy" id="83331"/>
    <lineage>
        <taxon>Bacteria</taxon>
        <taxon>Bacillati</taxon>
        <taxon>Actinomycetota</taxon>
        <taxon>Actinomycetes</taxon>
        <taxon>Mycobacteriales</taxon>
        <taxon>Mycobacteriaceae</taxon>
        <taxon>Mycobacterium</taxon>
        <taxon>Mycobacterium tuberculosis complex</taxon>
    </lineage>
</organism>
<sequence>MSSPATSGGHCAPTSTFPTIGGEVAHSSKRAIAALASGGYPVEQAAAATPKGQIRAGEHAGSGQASGVEQIVGDPDQPRTQVGPHRRQGVRRADERGRDVATRGVSHLNRTGVRLLW</sequence>
<evidence type="ECO:0000313" key="3">
    <source>
        <dbReference type="Proteomes" id="UP000001020"/>
    </source>
</evidence>